<dbReference type="EMBL" id="FRAI01000005">
    <property type="protein sequence ID" value="SHJ70022.1"/>
    <property type="molecule type" value="Genomic_DNA"/>
</dbReference>
<gene>
    <name evidence="8" type="ORF">SAMN02745227_00493</name>
</gene>
<dbReference type="InterPro" id="IPR020476">
    <property type="entry name" value="Nudix_hydrolase"/>
</dbReference>
<dbReference type="PRINTS" id="PR00502">
    <property type="entry name" value="NUDIXFAMILY"/>
</dbReference>
<keyword evidence="9" id="KW-1185">Reference proteome</keyword>
<dbReference type="PANTHER" id="PTHR21340">
    <property type="entry name" value="DIADENOSINE 5,5-P1,P4-TETRAPHOSPHATE PYROPHOSPHOHYDROLASE MUTT"/>
    <property type="match status" value="1"/>
</dbReference>
<evidence type="ECO:0000256" key="6">
    <source>
        <dbReference type="RuleBase" id="RU003476"/>
    </source>
</evidence>
<dbReference type="GO" id="GO:0000166">
    <property type="term" value="F:nucleotide binding"/>
    <property type="evidence" value="ECO:0007669"/>
    <property type="project" value="UniProtKB-KW"/>
</dbReference>
<evidence type="ECO:0000313" key="8">
    <source>
        <dbReference type="EMBL" id="SHJ70022.1"/>
    </source>
</evidence>
<protein>
    <recommendedName>
        <fullName evidence="2">Bis(5'-nucleosyl)-tetraphosphatase [asymmetrical]</fullName>
    </recommendedName>
    <alternativeName>
        <fullName evidence="5">Diadenosine 5',5'''-P1,P4-tetraphosphate asymmetrical hydrolase</fullName>
    </alternativeName>
</protein>
<feature type="domain" description="Nudix hydrolase" evidence="7">
    <location>
        <begin position="2"/>
        <end position="133"/>
    </location>
</feature>
<dbReference type="PROSITE" id="PS51462">
    <property type="entry name" value="NUDIX"/>
    <property type="match status" value="1"/>
</dbReference>
<evidence type="ECO:0000256" key="2">
    <source>
        <dbReference type="ARBA" id="ARBA00018911"/>
    </source>
</evidence>
<keyword evidence="3" id="KW-0547">Nucleotide-binding</keyword>
<dbReference type="PROSITE" id="PS00893">
    <property type="entry name" value="NUDIX_BOX"/>
    <property type="match status" value="1"/>
</dbReference>
<sequence length="141" mass="16511">MKYEKSCGAVVYKRVNGEILFLLLKHNNGGHWGLPKGHVEEGEREGETAIREIYEETGIKIAKLYEDFRYEIEYSPIEGVMKKVIYFVAEAEEGEFKNQEEEIEECIWVDFQKALEIATYENTKQLITKAYEFIRSRSVTE</sequence>
<proteinExistence type="inferred from homology"/>
<dbReference type="InterPro" id="IPR051325">
    <property type="entry name" value="Nudix_hydrolase_domain"/>
</dbReference>
<keyword evidence="4 6" id="KW-0378">Hydrolase</keyword>
<dbReference type="Proteomes" id="UP000243547">
    <property type="component" value="Unassembled WGS sequence"/>
</dbReference>
<dbReference type="InterPro" id="IPR003565">
    <property type="entry name" value="Tetra_PHTase"/>
</dbReference>
<dbReference type="InterPro" id="IPR015797">
    <property type="entry name" value="NUDIX_hydrolase-like_dom_sf"/>
</dbReference>
<evidence type="ECO:0000259" key="7">
    <source>
        <dbReference type="PROSITE" id="PS51462"/>
    </source>
</evidence>
<organism evidence="8 9">
    <name type="scientific">Anaerobranca californiensis DSM 14826</name>
    <dbReference type="NCBI Taxonomy" id="1120989"/>
    <lineage>
        <taxon>Bacteria</taxon>
        <taxon>Bacillati</taxon>
        <taxon>Bacillota</taxon>
        <taxon>Clostridia</taxon>
        <taxon>Eubacteriales</taxon>
        <taxon>Proteinivoracaceae</taxon>
        <taxon>Anaerobranca</taxon>
    </lineage>
</organism>
<dbReference type="GO" id="GO:0006754">
    <property type="term" value="P:ATP biosynthetic process"/>
    <property type="evidence" value="ECO:0007669"/>
    <property type="project" value="TreeGrafter"/>
</dbReference>
<dbReference type="STRING" id="1120989.SAMN02745227_00493"/>
<accession>A0A1M6LFR3</accession>
<dbReference type="GO" id="GO:0006167">
    <property type="term" value="P:AMP biosynthetic process"/>
    <property type="evidence" value="ECO:0007669"/>
    <property type="project" value="TreeGrafter"/>
</dbReference>
<dbReference type="Pfam" id="PF00293">
    <property type="entry name" value="NUDIX"/>
    <property type="match status" value="1"/>
</dbReference>
<dbReference type="InterPro" id="IPR000086">
    <property type="entry name" value="NUDIX_hydrolase_dom"/>
</dbReference>
<dbReference type="CDD" id="cd03428">
    <property type="entry name" value="NUDIX_Ap4A_Nudt2"/>
    <property type="match status" value="1"/>
</dbReference>
<evidence type="ECO:0000256" key="4">
    <source>
        <dbReference type="ARBA" id="ARBA00022801"/>
    </source>
</evidence>
<dbReference type="InterPro" id="IPR020084">
    <property type="entry name" value="NUDIX_hydrolase_CS"/>
</dbReference>
<evidence type="ECO:0000256" key="5">
    <source>
        <dbReference type="ARBA" id="ARBA00032644"/>
    </source>
</evidence>
<comment type="similarity">
    <text evidence="1 6">Belongs to the Nudix hydrolase family.</text>
</comment>
<dbReference type="PANTHER" id="PTHR21340:SF0">
    <property type="entry name" value="BIS(5'-NUCLEOSYL)-TETRAPHOSPHATASE [ASYMMETRICAL]"/>
    <property type="match status" value="1"/>
</dbReference>
<dbReference type="RefSeq" id="WP_072905988.1">
    <property type="nucleotide sequence ID" value="NZ_FRAI01000005.1"/>
</dbReference>
<dbReference type="SUPFAM" id="SSF55811">
    <property type="entry name" value="Nudix"/>
    <property type="match status" value="1"/>
</dbReference>
<evidence type="ECO:0000313" key="9">
    <source>
        <dbReference type="Proteomes" id="UP000243547"/>
    </source>
</evidence>
<dbReference type="Gene3D" id="3.90.79.10">
    <property type="entry name" value="Nucleoside Triphosphate Pyrophosphohydrolase"/>
    <property type="match status" value="1"/>
</dbReference>
<reference evidence="9" key="1">
    <citation type="submission" date="2016-11" db="EMBL/GenBank/DDBJ databases">
        <authorList>
            <person name="Varghese N."/>
            <person name="Submissions S."/>
        </authorList>
    </citation>
    <scope>NUCLEOTIDE SEQUENCE [LARGE SCALE GENOMIC DNA]</scope>
    <source>
        <strain evidence="9">DSM 14826</strain>
    </source>
</reference>
<dbReference type="GO" id="GO:0004081">
    <property type="term" value="F:bis(5'-nucleosyl)-tetraphosphatase (asymmetrical) activity"/>
    <property type="evidence" value="ECO:0007669"/>
    <property type="project" value="TreeGrafter"/>
</dbReference>
<evidence type="ECO:0000256" key="3">
    <source>
        <dbReference type="ARBA" id="ARBA00022741"/>
    </source>
</evidence>
<name>A0A1M6LFR3_9FIRM</name>
<evidence type="ECO:0000256" key="1">
    <source>
        <dbReference type="ARBA" id="ARBA00005582"/>
    </source>
</evidence>
<dbReference type="AlphaFoldDB" id="A0A1M6LFR3"/>
<dbReference type="OrthoDB" id="9816289at2"/>